<comment type="caution">
    <text evidence="3">The sequence shown here is derived from an EMBL/GenBank/DDBJ whole genome shotgun (WGS) entry which is preliminary data.</text>
</comment>
<keyword evidence="2" id="KW-0732">Signal</keyword>
<proteinExistence type="predicted"/>
<feature type="region of interest" description="Disordered" evidence="1">
    <location>
        <begin position="354"/>
        <end position="425"/>
    </location>
</feature>
<feature type="signal peptide" evidence="2">
    <location>
        <begin position="1"/>
        <end position="36"/>
    </location>
</feature>
<reference evidence="3 4" key="1">
    <citation type="submission" date="2015-11" db="EMBL/GenBank/DDBJ databases">
        <title>Expanding the genomic diversity of Burkholderia species for the development of highly accurate diagnostics.</title>
        <authorList>
            <person name="Sahl J."/>
            <person name="Keim P."/>
            <person name="Wagner D."/>
        </authorList>
    </citation>
    <scope>NUCLEOTIDE SEQUENCE [LARGE SCALE GENOMIC DNA]</scope>
    <source>
        <strain evidence="3 4">MSMB2087WGS</strain>
    </source>
</reference>
<evidence type="ECO:0008006" key="5">
    <source>
        <dbReference type="Google" id="ProtNLM"/>
    </source>
</evidence>
<name>A0A104X051_9BURK</name>
<dbReference type="Proteomes" id="UP000060630">
    <property type="component" value="Unassembled WGS sequence"/>
</dbReference>
<evidence type="ECO:0000313" key="3">
    <source>
        <dbReference type="EMBL" id="KWA69791.1"/>
    </source>
</evidence>
<dbReference type="EMBL" id="LPHD01000221">
    <property type="protein sequence ID" value="KWA69791.1"/>
    <property type="molecule type" value="Genomic_DNA"/>
</dbReference>
<evidence type="ECO:0000256" key="1">
    <source>
        <dbReference type="SAM" id="MobiDB-lite"/>
    </source>
</evidence>
<evidence type="ECO:0000256" key="2">
    <source>
        <dbReference type="SAM" id="SignalP"/>
    </source>
</evidence>
<evidence type="ECO:0000313" key="4">
    <source>
        <dbReference type="Proteomes" id="UP000060630"/>
    </source>
</evidence>
<organism evidence="3 4">
    <name type="scientific">Burkholderia ubonensis</name>
    <dbReference type="NCBI Taxonomy" id="101571"/>
    <lineage>
        <taxon>Bacteria</taxon>
        <taxon>Pseudomonadati</taxon>
        <taxon>Pseudomonadota</taxon>
        <taxon>Betaproteobacteria</taxon>
        <taxon>Burkholderiales</taxon>
        <taxon>Burkholderiaceae</taxon>
        <taxon>Burkholderia</taxon>
        <taxon>Burkholderia cepacia complex</taxon>
    </lineage>
</organism>
<protein>
    <recommendedName>
        <fullName evidence="5">Transmembrane protein</fullName>
    </recommendedName>
</protein>
<dbReference type="AlphaFoldDB" id="A0A104X051"/>
<dbReference type="RefSeq" id="WP_059657601.1">
    <property type="nucleotide sequence ID" value="NZ_LOVQ01000060.1"/>
</dbReference>
<accession>A0A104X051</accession>
<sequence>MPTGTRKRAAAGRLVHAAVALAAAAALALSGALAQAAPAKRAGAPYSFAVVSGVIASPADEVAAQRMLEAMARERNLAFVVYAGDLKGAREACRDTLYTQRGAILDASRVPLVFVPGRDDWVTCNTAAGGGYDPVERLDFLRQTLLAGAALPDPGALQITRESEVARFRPYRENARWVRDDIVFVVLNAPAPNNYFLTAGGRNGEFEDRIVANGFWIDHAAEYAKRRDARALVVIFEGDPKFDRYERAERFAWLRFNRPRVRDGFRELKRSLVKAAATFRGPILVMHASGEPLANGFAIDRPLRTDNGELVGNLTRVAIGPRRPASQWVKVGVSPARQTPFNVSLQDVPNNLPVPPALPAAPHDDVPLPQMPEIPALPALPDASSVAPPLPGDSRAPNDASGPAPAPYFTAPTQGAPASSVQRAP</sequence>
<feature type="compositionally biased region" description="Polar residues" evidence="1">
    <location>
        <begin position="411"/>
        <end position="425"/>
    </location>
</feature>
<gene>
    <name evidence="3" type="ORF">WL29_08955</name>
</gene>
<feature type="chain" id="PRO_5007123347" description="Transmembrane protein" evidence="2">
    <location>
        <begin position="37"/>
        <end position="425"/>
    </location>
</feature>